<sequence>MNLSKKQRKKYDKIIKSFIGTTISFLTLTSKSMASQLQNTQPQQIMETGLPTDLIEPIMELIRLALGGSVLLSVILLIAAGTLRQFRKKKEAMEWSTDIIKGFIQILIATPLIFLLYYVVTSMLGGFSMFLKPF</sequence>
<evidence type="ECO:0000313" key="2">
    <source>
        <dbReference type="EMBL" id="AZV43700.1"/>
    </source>
</evidence>
<evidence type="ECO:0000313" key="3">
    <source>
        <dbReference type="Proteomes" id="UP000283095"/>
    </source>
</evidence>
<name>A0A3Q9RNE8_9BACI</name>
<keyword evidence="1" id="KW-0472">Membrane</keyword>
<organism evidence="2 3">
    <name type="scientific">Peribacillus asahii</name>
    <dbReference type="NCBI Taxonomy" id="228899"/>
    <lineage>
        <taxon>Bacteria</taxon>
        <taxon>Bacillati</taxon>
        <taxon>Bacillota</taxon>
        <taxon>Bacilli</taxon>
        <taxon>Bacillales</taxon>
        <taxon>Bacillaceae</taxon>
        <taxon>Peribacillus</taxon>
    </lineage>
</organism>
<dbReference type="Proteomes" id="UP000283095">
    <property type="component" value="Chromosome"/>
</dbReference>
<protein>
    <submittedName>
        <fullName evidence="2">Uncharacterized protein</fullName>
    </submittedName>
</protein>
<dbReference type="KEGG" id="pasa:BAOM_3091"/>
<accession>A0A3Q9RNE8</accession>
<reference evidence="2 3" key="1">
    <citation type="submission" date="2018-01" db="EMBL/GenBank/DDBJ databases">
        <title>Bacillus asahii Genome sequencing and assembly.</title>
        <authorList>
            <person name="Jiang H."/>
            <person name="Feng Y."/>
            <person name="Zhao F."/>
            <person name="Lin X."/>
        </authorList>
    </citation>
    <scope>NUCLEOTIDE SEQUENCE [LARGE SCALE GENOMIC DNA]</scope>
    <source>
        <strain evidence="2 3">OM18</strain>
    </source>
</reference>
<dbReference type="EMBL" id="CP026095">
    <property type="protein sequence ID" value="AZV43700.1"/>
    <property type="molecule type" value="Genomic_DNA"/>
</dbReference>
<keyword evidence="1" id="KW-0812">Transmembrane</keyword>
<gene>
    <name evidence="2" type="ORF">BAOM_3091</name>
</gene>
<dbReference type="AlphaFoldDB" id="A0A3Q9RNE8"/>
<evidence type="ECO:0000256" key="1">
    <source>
        <dbReference type="SAM" id="Phobius"/>
    </source>
</evidence>
<proteinExistence type="predicted"/>
<feature type="transmembrane region" description="Helical" evidence="1">
    <location>
        <begin position="103"/>
        <end position="131"/>
    </location>
</feature>
<keyword evidence="1" id="KW-1133">Transmembrane helix</keyword>
<feature type="transmembrane region" description="Helical" evidence="1">
    <location>
        <begin position="58"/>
        <end position="83"/>
    </location>
</feature>